<keyword evidence="2" id="KW-0732">Signal</keyword>
<accession>A0A3G6RQM3</accession>
<proteinExistence type="predicted"/>
<feature type="region of interest" description="Disordered" evidence="1">
    <location>
        <begin position="43"/>
        <end position="89"/>
    </location>
</feature>
<sequence length="89" mass="9542">MKARLLLSGILLLSIVTACSDRSEEVEVAAPVNQKKVDIGARRSETAKAVSDSLKKTNSLDETNNKPGDTENSSEAAETIDPTKSDRPK</sequence>
<evidence type="ECO:0008006" key="7">
    <source>
        <dbReference type="Google" id="ProtNLM"/>
    </source>
</evidence>
<keyword evidence="6" id="KW-1185">Reference proteome</keyword>
<organism evidence="4 5">
    <name type="scientific">Chryseobacterium lactis</name>
    <dbReference type="NCBI Taxonomy" id="1241981"/>
    <lineage>
        <taxon>Bacteria</taxon>
        <taxon>Pseudomonadati</taxon>
        <taxon>Bacteroidota</taxon>
        <taxon>Flavobacteriia</taxon>
        <taxon>Flavobacteriales</taxon>
        <taxon>Weeksellaceae</taxon>
        <taxon>Chryseobacterium group</taxon>
        <taxon>Chryseobacterium</taxon>
    </lineage>
</organism>
<evidence type="ECO:0000256" key="2">
    <source>
        <dbReference type="SAM" id="SignalP"/>
    </source>
</evidence>
<feature type="chain" id="PRO_5043332819" description="Cytochrome C551" evidence="2">
    <location>
        <begin position="21"/>
        <end position="89"/>
    </location>
</feature>
<dbReference type="EMBL" id="PPEH01000001">
    <property type="protein sequence ID" value="PNW15449.1"/>
    <property type="molecule type" value="Genomic_DNA"/>
</dbReference>
<dbReference type="KEGG" id="clac:EG342_06635"/>
<reference evidence="3 6" key="2">
    <citation type="submission" date="2018-11" db="EMBL/GenBank/DDBJ databases">
        <title>Proposal to divide the Flavobacteriaceae and reorganize its genera based on Amino Acid Identity values calculated from whole genome sequences.</title>
        <authorList>
            <person name="Nicholson A.C."/>
            <person name="Gulvik C.A."/>
            <person name="Whitney A.M."/>
            <person name="Humrighouse B.W."/>
            <person name="Bell M."/>
            <person name="Holmes B."/>
            <person name="Steigerwalt A.G."/>
            <person name="Villarma A."/>
            <person name="Sheth M."/>
            <person name="Batra D."/>
            <person name="Pryor J."/>
            <person name="Bernardet J.-F."/>
            <person name="Hugo C."/>
            <person name="Kampfer P."/>
            <person name="Newman J."/>
            <person name="McQuiston J.R."/>
        </authorList>
    </citation>
    <scope>NUCLEOTIDE SEQUENCE [LARGE SCALE GENOMIC DNA]</scope>
    <source>
        <strain evidence="3 6">KC_1864</strain>
    </source>
</reference>
<dbReference type="EMBL" id="CP033924">
    <property type="protein sequence ID" value="AZA81600.1"/>
    <property type="molecule type" value="Genomic_DNA"/>
</dbReference>
<evidence type="ECO:0000313" key="5">
    <source>
        <dbReference type="Proteomes" id="UP000236262"/>
    </source>
</evidence>
<reference evidence="4 5" key="1">
    <citation type="submission" date="2018-01" db="EMBL/GenBank/DDBJ databases">
        <title>Draft genome sequences of Chryseobacterium lactis NCTC11390, Chryseobacterium oncorhynchi 701B-08, and Chryseobacterium viscerum 687B-08.</title>
        <authorList>
            <person name="Jeong J.-J."/>
            <person name="Lee Y.J."/>
            <person name="Park B."/>
            <person name="Choi I.-G."/>
            <person name="Kim K.D."/>
        </authorList>
    </citation>
    <scope>NUCLEOTIDE SEQUENCE [LARGE SCALE GENOMIC DNA]</scope>
    <source>
        <strain evidence="4 5">NCTC11390</strain>
    </source>
</reference>
<evidence type="ECO:0000313" key="4">
    <source>
        <dbReference type="EMBL" id="PNW15449.1"/>
    </source>
</evidence>
<dbReference type="Proteomes" id="UP000279972">
    <property type="component" value="Chromosome"/>
</dbReference>
<gene>
    <name evidence="4" type="ORF">C1637_03240</name>
    <name evidence="3" type="ORF">EG342_06635</name>
</gene>
<dbReference type="AlphaFoldDB" id="A0A3G6RQM3"/>
<evidence type="ECO:0000256" key="1">
    <source>
        <dbReference type="SAM" id="MobiDB-lite"/>
    </source>
</evidence>
<name>A0A3G6RQM3_CHRLC</name>
<dbReference type="Proteomes" id="UP000236262">
    <property type="component" value="Unassembled WGS sequence"/>
</dbReference>
<feature type="signal peptide" evidence="2">
    <location>
        <begin position="1"/>
        <end position="20"/>
    </location>
</feature>
<dbReference type="RefSeq" id="WP_103288951.1">
    <property type="nucleotide sequence ID" value="NZ_CP033924.1"/>
</dbReference>
<feature type="compositionally biased region" description="Polar residues" evidence="1">
    <location>
        <begin position="60"/>
        <end position="76"/>
    </location>
</feature>
<evidence type="ECO:0000313" key="3">
    <source>
        <dbReference type="EMBL" id="AZA81600.1"/>
    </source>
</evidence>
<protein>
    <recommendedName>
        <fullName evidence="7">Cytochrome C551</fullName>
    </recommendedName>
</protein>
<dbReference type="PROSITE" id="PS51257">
    <property type="entry name" value="PROKAR_LIPOPROTEIN"/>
    <property type="match status" value="1"/>
</dbReference>
<evidence type="ECO:0000313" key="6">
    <source>
        <dbReference type="Proteomes" id="UP000279972"/>
    </source>
</evidence>
<dbReference type="OrthoDB" id="1274501at2"/>